<reference evidence="1" key="1">
    <citation type="submission" date="2020-06" db="EMBL/GenBank/DDBJ databases">
        <authorList>
            <person name="Li T."/>
            <person name="Hu X."/>
            <person name="Zhang T."/>
            <person name="Song X."/>
            <person name="Zhang H."/>
            <person name="Dai N."/>
            <person name="Sheng W."/>
            <person name="Hou X."/>
            <person name="Wei L."/>
        </authorList>
    </citation>
    <scope>NUCLEOTIDE SEQUENCE</scope>
    <source>
        <strain evidence="1">KEN1</strain>
        <tissue evidence="1">Leaf</tissue>
    </source>
</reference>
<comment type="caution">
    <text evidence="1">The sequence shown here is derived from an EMBL/GenBank/DDBJ whole genome shotgun (WGS) entry which is preliminary data.</text>
</comment>
<dbReference type="AlphaFoldDB" id="A0AAW2WGC5"/>
<proteinExistence type="predicted"/>
<gene>
    <name evidence="1" type="ORF">Slati_2529300</name>
</gene>
<protein>
    <submittedName>
        <fullName evidence="1">Uncharacterized protein</fullName>
    </submittedName>
</protein>
<name>A0AAW2WGC5_9LAMI</name>
<dbReference type="EMBL" id="JACGWN010000008">
    <property type="protein sequence ID" value="KAL0440463.1"/>
    <property type="molecule type" value="Genomic_DNA"/>
</dbReference>
<accession>A0AAW2WGC5</accession>
<sequence>MTQREEVPSPVLQGNFQPQEHIAAGDSWCGGPSIGLPIEGQLRPVETGKNVNSLKLVEAPMGNLVNIPLEFTSQDIFHPRGVMRRGRPPG</sequence>
<reference evidence="1" key="2">
    <citation type="journal article" date="2024" name="Plant">
        <title>Genomic evolution and insights into agronomic trait innovations of Sesamum species.</title>
        <authorList>
            <person name="Miao H."/>
            <person name="Wang L."/>
            <person name="Qu L."/>
            <person name="Liu H."/>
            <person name="Sun Y."/>
            <person name="Le M."/>
            <person name="Wang Q."/>
            <person name="Wei S."/>
            <person name="Zheng Y."/>
            <person name="Lin W."/>
            <person name="Duan Y."/>
            <person name="Cao H."/>
            <person name="Xiong S."/>
            <person name="Wang X."/>
            <person name="Wei L."/>
            <person name="Li C."/>
            <person name="Ma Q."/>
            <person name="Ju M."/>
            <person name="Zhao R."/>
            <person name="Li G."/>
            <person name="Mu C."/>
            <person name="Tian Q."/>
            <person name="Mei H."/>
            <person name="Zhang T."/>
            <person name="Gao T."/>
            <person name="Zhang H."/>
        </authorList>
    </citation>
    <scope>NUCLEOTIDE SEQUENCE</scope>
    <source>
        <strain evidence="1">KEN1</strain>
    </source>
</reference>
<organism evidence="1">
    <name type="scientific">Sesamum latifolium</name>
    <dbReference type="NCBI Taxonomy" id="2727402"/>
    <lineage>
        <taxon>Eukaryota</taxon>
        <taxon>Viridiplantae</taxon>
        <taxon>Streptophyta</taxon>
        <taxon>Embryophyta</taxon>
        <taxon>Tracheophyta</taxon>
        <taxon>Spermatophyta</taxon>
        <taxon>Magnoliopsida</taxon>
        <taxon>eudicotyledons</taxon>
        <taxon>Gunneridae</taxon>
        <taxon>Pentapetalae</taxon>
        <taxon>asterids</taxon>
        <taxon>lamiids</taxon>
        <taxon>Lamiales</taxon>
        <taxon>Pedaliaceae</taxon>
        <taxon>Sesamum</taxon>
    </lineage>
</organism>
<evidence type="ECO:0000313" key="1">
    <source>
        <dbReference type="EMBL" id="KAL0440463.1"/>
    </source>
</evidence>